<dbReference type="SMART" id="SM00887">
    <property type="entry name" value="EB_dh"/>
    <property type="match status" value="1"/>
</dbReference>
<dbReference type="AlphaFoldDB" id="A0A1A6LM46"/>
<evidence type="ECO:0000259" key="6">
    <source>
        <dbReference type="SMART" id="SM00887"/>
    </source>
</evidence>
<accession>A0A1A6LM46</accession>
<dbReference type="Pfam" id="PF09459">
    <property type="entry name" value="EB_dh"/>
    <property type="match status" value="1"/>
</dbReference>
<evidence type="ECO:0000313" key="7">
    <source>
        <dbReference type="EMBL" id="NOJ14765.1"/>
    </source>
</evidence>
<dbReference type="RefSeq" id="WP_065206335.1">
    <property type="nucleotide sequence ID" value="NZ_CAWPOP010000010.1"/>
</dbReference>
<dbReference type="InterPro" id="IPR019020">
    <property type="entry name" value="Cyt-c552/DMSO_Rdtase_haem-bd"/>
</dbReference>
<dbReference type="SUPFAM" id="SSF49344">
    <property type="entry name" value="CBD9-like"/>
    <property type="match status" value="1"/>
</dbReference>
<reference evidence="7 8" key="1">
    <citation type="submission" date="2019-09" db="EMBL/GenBank/DDBJ databases">
        <title>Draft genome sequencing and comparative genomics of hatchery-associated Vibrios.</title>
        <authorList>
            <person name="Kehlet-Delgado H."/>
            <person name="Mueller R.S."/>
        </authorList>
    </citation>
    <scope>NUCLEOTIDE SEQUENCE [LARGE SCALE GENOMIC DNA]</scope>
    <source>
        <strain evidence="7 8">99-70-13A3</strain>
    </source>
</reference>
<keyword evidence="3" id="KW-0479">Metal-binding</keyword>
<protein>
    <submittedName>
        <fullName evidence="7">Ethylbenzene dehydrogenase</fullName>
    </submittedName>
</protein>
<dbReference type="Proteomes" id="UP000519158">
    <property type="component" value="Unassembled WGS sequence"/>
</dbReference>
<organism evidence="7 8">
    <name type="scientific">Vibrio splendidus</name>
    <dbReference type="NCBI Taxonomy" id="29497"/>
    <lineage>
        <taxon>Bacteria</taxon>
        <taxon>Pseudomonadati</taxon>
        <taxon>Pseudomonadota</taxon>
        <taxon>Gammaproteobacteria</taxon>
        <taxon>Vibrionales</taxon>
        <taxon>Vibrionaceae</taxon>
        <taxon>Vibrio</taxon>
    </lineage>
</organism>
<evidence type="ECO:0000256" key="5">
    <source>
        <dbReference type="ARBA" id="ARBA00023004"/>
    </source>
</evidence>
<proteinExistence type="predicted"/>
<dbReference type="GO" id="GO:0046872">
    <property type="term" value="F:metal ion binding"/>
    <property type="evidence" value="ECO:0007669"/>
    <property type="project" value="UniProtKB-KW"/>
</dbReference>
<dbReference type="CDD" id="cd09625">
    <property type="entry name" value="DOMON_like_cytochrome"/>
    <property type="match status" value="1"/>
</dbReference>
<evidence type="ECO:0000256" key="3">
    <source>
        <dbReference type="ARBA" id="ARBA00022723"/>
    </source>
</evidence>
<name>A0A1A6LM46_VIBSP</name>
<dbReference type="EMBL" id="VTXL01000018">
    <property type="protein sequence ID" value="NOJ14765.1"/>
    <property type="molecule type" value="Genomic_DNA"/>
</dbReference>
<dbReference type="OrthoDB" id="5337932at2"/>
<evidence type="ECO:0000256" key="4">
    <source>
        <dbReference type="ARBA" id="ARBA00022982"/>
    </source>
</evidence>
<keyword evidence="5" id="KW-0408">Iron</keyword>
<keyword evidence="1" id="KW-0813">Transport</keyword>
<evidence type="ECO:0000313" key="8">
    <source>
        <dbReference type="Proteomes" id="UP000519158"/>
    </source>
</evidence>
<evidence type="ECO:0000256" key="1">
    <source>
        <dbReference type="ARBA" id="ARBA00022448"/>
    </source>
</evidence>
<keyword evidence="4" id="KW-0249">Electron transport</keyword>
<evidence type="ECO:0000256" key="2">
    <source>
        <dbReference type="ARBA" id="ARBA00022617"/>
    </source>
</evidence>
<comment type="caution">
    <text evidence="7">The sequence shown here is derived from an EMBL/GenBank/DDBJ whole genome shotgun (WGS) entry which is preliminary data.</text>
</comment>
<dbReference type="Gene3D" id="2.60.40.1190">
    <property type="match status" value="1"/>
</dbReference>
<gene>
    <name evidence="7" type="ORF">F0234_18545</name>
</gene>
<dbReference type="GO" id="GO:0020037">
    <property type="term" value="F:heme binding"/>
    <property type="evidence" value="ECO:0007669"/>
    <property type="project" value="InterPro"/>
</dbReference>
<keyword evidence="2" id="KW-0349">Heme</keyword>
<feature type="domain" description="Cytochrome c-552/DMSO reductase-like haem-binding" evidence="6">
    <location>
        <begin position="45"/>
        <end position="342"/>
    </location>
</feature>
<sequence>MKYSMMTLSAVAVLMIIPASAVQAKDKILESSKLASNIVIDGSVDAVWDQAKPLTQKVNKLPYKPNNGYEGIKKTSVEMKSMYDDEYIYFLFSYADPTKSIDRFPWIKQEDGSWKQLKNKDDTGHDNTYYEDKFAVYWNINAEGFSDKGCNAACHRAKKGKNAGRDDKNPARKYTNREGEFIDMWHWKGVRTAVHNQLDDQYVDSNTDPEQNKGWGRKGDSKTGGGYVNNVKDGQPAYVSDNLTNETLLILDSGKKPFTPDYNQLERIPGLTGKPFTGSRGDIEVGAVWKEGIWTLEMKRKLVTTGENSETQDVQFNDLSQLYPFGVAVFDNSQINHIYHRGVLNLEFK</sequence>